<feature type="domain" description="HYDIN/VesB/CFA65-like Ig-like" evidence="6">
    <location>
        <begin position="61"/>
        <end position="126"/>
    </location>
</feature>
<protein>
    <recommendedName>
        <fullName evidence="6">HYDIN/VesB/CFA65-like Ig-like domain-containing protein</fullName>
    </recommendedName>
</protein>
<dbReference type="PANTHER" id="PTHR46500:SF1">
    <property type="entry name" value="CILIA- AND FLAGELLA-ASSOCIATED PROTEIN 221"/>
    <property type="match status" value="1"/>
</dbReference>
<name>A0A177WLJ5_BATDL</name>
<evidence type="ECO:0000256" key="4">
    <source>
        <dbReference type="ARBA" id="ARBA00023069"/>
    </source>
</evidence>
<comment type="subcellular location">
    <subcellularLocation>
        <location evidence="1">Cell projection</location>
        <location evidence="1">Cilium</location>
    </subcellularLocation>
    <subcellularLocation>
        <location evidence="2">Cytoplasm</location>
    </subcellularLocation>
</comment>
<keyword evidence="3" id="KW-0963">Cytoplasm</keyword>
<evidence type="ECO:0000313" key="7">
    <source>
        <dbReference type="EMBL" id="OAJ40977.1"/>
    </source>
</evidence>
<dbReference type="InterPro" id="IPR013783">
    <property type="entry name" value="Ig-like_fold"/>
</dbReference>
<keyword evidence="4" id="KW-0969">Cilium</keyword>
<reference evidence="7 8" key="2">
    <citation type="submission" date="2016-05" db="EMBL/GenBank/DDBJ databases">
        <title>Lineage-specific infection strategies underlie the spectrum of fungal disease in amphibians.</title>
        <authorList>
            <person name="Cuomo C.A."/>
            <person name="Farrer R.A."/>
            <person name="James T."/>
            <person name="Longcore J."/>
            <person name="Birren B."/>
        </authorList>
    </citation>
    <scope>NUCLEOTIDE SEQUENCE [LARGE SCALE GENOMIC DNA]</scope>
    <source>
        <strain evidence="7 8">JEL423</strain>
    </source>
</reference>
<evidence type="ECO:0000313" key="8">
    <source>
        <dbReference type="Proteomes" id="UP000077115"/>
    </source>
</evidence>
<keyword evidence="5" id="KW-0966">Cell projection</keyword>
<evidence type="ECO:0000256" key="1">
    <source>
        <dbReference type="ARBA" id="ARBA00004138"/>
    </source>
</evidence>
<dbReference type="OrthoDB" id="2154176at2759"/>
<evidence type="ECO:0000256" key="5">
    <source>
        <dbReference type="ARBA" id="ARBA00023273"/>
    </source>
</evidence>
<organism evidence="7 8">
    <name type="scientific">Batrachochytrium dendrobatidis (strain JEL423)</name>
    <dbReference type="NCBI Taxonomy" id="403673"/>
    <lineage>
        <taxon>Eukaryota</taxon>
        <taxon>Fungi</taxon>
        <taxon>Fungi incertae sedis</taxon>
        <taxon>Chytridiomycota</taxon>
        <taxon>Chytridiomycota incertae sedis</taxon>
        <taxon>Chytridiomycetes</taxon>
        <taxon>Rhizophydiales</taxon>
        <taxon>Rhizophydiales incertae sedis</taxon>
        <taxon>Batrachochytrium</taxon>
    </lineage>
</organism>
<dbReference type="PANTHER" id="PTHR46500">
    <property type="entry name" value="CILIA- AND FLAGELLA-ASSOCIATED PROTEIN 221"/>
    <property type="match status" value="1"/>
</dbReference>
<dbReference type="GO" id="GO:0097729">
    <property type="term" value="C:9+2 motile cilium"/>
    <property type="evidence" value="ECO:0007669"/>
    <property type="project" value="TreeGrafter"/>
</dbReference>
<dbReference type="GO" id="GO:0003341">
    <property type="term" value="P:cilium movement"/>
    <property type="evidence" value="ECO:0007669"/>
    <property type="project" value="InterPro"/>
</dbReference>
<dbReference type="EMBL" id="DS022305">
    <property type="protein sequence ID" value="OAJ40977.1"/>
    <property type="molecule type" value="Genomic_DNA"/>
</dbReference>
<reference evidence="7 8" key="1">
    <citation type="submission" date="2006-10" db="EMBL/GenBank/DDBJ databases">
        <title>The Genome Sequence of Batrachochytrium dendrobatidis JEL423.</title>
        <authorList>
            <consortium name="The Broad Institute Genome Sequencing Platform"/>
            <person name="Birren B."/>
            <person name="Lander E."/>
            <person name="Galagan J."/>
            <person name="Cuomo C."/>
            <person name="Devon K."/>
            <person name="Jaffe D."/>
            <person name="Butler J."/>
            <person name="Alvarez P."/>
            <person name="Gnerre S."/>
            <person name="Grabherr M."/>
            <person name="Kleber M."/>
            <person name="Mauceli E."/>
            <person name="Brockman W."/>
            <person name="Young S."/>
            <person name="LaButti K."/>
            <person name="Sykes S."/>
            <person name="DeCaprio D."/>
            <person name="Crawford M."/>
            <person name="Koehrsen M."/>
            <person name="Engels R."/>
            <person name="Montgomery P."/>
            <person name="Pearson M."/>
            <person name="Howarth C."/>
            <person name="Larson L."/>
            <person name="White J."/>
            <person name="O'Leary S."/>
            <person name="Kodira C."/>
            <person name="Zeng Q."/>
            <person name="Yandava C."/>
            <person name="Alvarado L."/>
            <person name="Longcore J."/>
            <person name="James T."/>
        </authorList>
    </citation>
    <scope>NUCLEOTIDE SEQUENCE [LARGE SCALE GENOMIC DNA]</scope>
    <source>
        <strain evidence="7 8">JEL423</strain>
    </source>
</reference>
<dbReference type="AlphaFoldDB" id="A0A177WLJ5"/>
<proteinExistence type="predicted"/>
<dbReference type="GO" id="GO:0005737">
    <property type="term" value="C:cytoplasm"/>
    <property type="evidence" value="ECO:0007669"/>
    <property type="project" value="UniProtKB-SubCell"/>
</dbReference>
<gene>
    <name evidence="7" type="ORF">BDEG_24648</name>
</gene>
<feature type="domain" description="HYDIN/VesB/CFA65-like Ig-like" evidence="6">
    <location>
        <begin position="146"/>
        <end position="228"/>
    </location>
</feature>
<evidence type="ECO:0000259" key="6">
    <source>
        <dbReference type="Pfam" id="PF22544"/>
    </source>
</evidence>
<dbReference type="InterPro" id="IPR029676">
    <property type="entry name" value="CFAP221"/>
</dbReference>
<sequence length="630" mass="71726">MLCLEPPYLHFPFSTASNATTFTKSKLAHAREQKINIDLAHSEEQHHLEPSLVDRPPTSIKIIRVRNTGGQRTRIKFIPPAADSCFRLITNKKGYIYPGECETVQVEFRCISWAPVQDTFSVLSSEMDKLTVKLIAFPALQDIQIPHQFEFGMLSINQTKEKFINIPNKTNVDFNYLVEIVEELPSNCFSISPMEGVLKANSDTLVTIMFKPFKLCRAHCVFTIRTNQFAFIPLQCKAMGDAQLLSHSILPSIGMHIPIKTVYNRSKEIRENRIIAIKDSKHPFLPARLPKPLDCIAQPNSLIALNDQAVSLHYTFDEELHAREELQRRKHLSMFVCIGEDVDCETFANVEHNQKLQSVSTKHSSDTLSTPDIIRSYITSSQDTILSNMRIQTSHVKHSYDSLVISPSEQPNARLGWLFIKAGWKIIYQTRASKRIRLLKASQGNEPEWYSQSKKNPSYLDARLERVVASIPSKPTDFRYTPLKTYDTPIMDIIPFARSVVVPNVKSKYAERMGYKRDITLEETSVVQVTLPLIQFEKTVSKPVLKKEPASIKIMGITDPPFGSIFNPLPGIEPTHAQTSSIYDEASLHHIFHSQKIFNLESYERLTLVESRLKQVCLDMSIGFYDSDLV</sequence>
<dbReference type="InterPro" id="IPR053879">
    <property type="entry name" value="HYDIN_VesB_CFA65-like_Ig"/>
</dbReference>
<evidence type="ECO:0000256" key="2">
    <source>
        <dbReference type="ARBA" id="ARBA00004496"/>
    </source>
</evidence>
<accession>A0A177WLJ5</accession>
<dbReference type="STRING" id="403673.A0A177WLJ5"/>
<dbReference type="Proteomes" id="UP000077115">
    <property type="component" value="Unassembled WGS sequence"/>
</dbReference>
<dbReference type="Pfam" id="PF22544">
    <property type="entry name" value="HYDIN_VesB_CFA65-like_Ig"/>
    <property type="match status" value="2"/>
</dbReference>
<evidence type="ECO:0000256" key="3">
    <source>
        <dbReference type="ARBA" id="ARBA00022490"/>
    </source>
</evidence>
<dbReference type="GO" id="GO:0044458">
    <property type="term" value="P:motile cilium assembly"/>
    <property type="evidence" value="ECO:0007669"/>
    <property type="project" value="TreeGrafter"/>
</dbReference>
<dbReference type="Gene3D" id="2.60.40.10">
    <property type="entry name" value="Immunoglobulins"/>
    <property type="match status" value="2"/>
</dbReference>
<dbReference type="VEuPathDB" id="FungiDB:BDEG_24648"/>